<dbReference type="PANTHER" id="PTHR36221:SF1">
    <property type="entry name" value="DUF742 DOMAIN-CONTAINING PROTEIN"/>
    <property type="match status" value="1"/>
</dbReference>
<dbReference type="Gene3D" id="1.10.10.10">
    <property type="entry name" value="Winged helix-like DNA-binding domain superfamily/Winged helix DNA-binding domain"/>
    <property type="match status" value="1"/>
</dbReference>
<evidence type="ECO:0000313" key="1">
    <source>
        <dbReference type="EMBL" id="GAA0612238.1"/>
    </source>
</evidence>
<organism evidence="1 2">
    <name type="scientific">Streptomyces crystallinus</name>
    <dbReference type="NCBI Taxonomy" id="68191"/>
    <lineage>
        <taxon>Bacteria</taxon>
        <taxon>Bacillati</taxon>
        <taxon>Actinomycetota</taxon>
        <taxon>Actinomycetes</taxon>
        <taxon>Kitasatosporales</taxon>
        <taxon>Streptomycetaceae</taxon>
        <taxon>Streptomyces</taxon>
    </lineage>
</organism>
<dbReference type="SUPFAM" id="SSF46785">
    <property type="entry name" value="Winged helix' DNA-binding domain"/>
    <property type="match status" value="1"/>
</dbReference>
<sequence>MSGRRHGRELVRVYVRTGGRTRAGRRLDWVTLVVAANAPVQGLGVEARRIAGLCRAQGALSVSEIAAHLGLPPSAVKILVSALIDSGHLTVPPPPEHTDAPDIDLLREVLDGLRALRT</sequence>
<name>A0ABN1GIG8_9ACTN</name>
<reference evidence="2" key="1">
    <citation type="journal article" date="2019" name="Int. J. Syst. Evol. Microbiol.">
        <title>The Global Catalogue of Microorganisms (GCM) 10K type strain sequencing project: providing services to taxonomists for standard genome sequencing and annotation.</title>
        <authorList>
            <consortium name="The Broad Institute Genomics Platform"/>
            <consortium name="The Broad Institute Genome Sequencing Center for Infectious Disease"/>
            <person name="Wu L."/>
            <person name="Ma J."/>
        </authorList>
    </citation>
    <scope>NUCLEOTIDE SEQUENCE [LARGE SCALE GENOMIC DNA]</scope>
    <source>
        <strain evidence="2">JCM 5067</strain>
    </source>
</reference>
<accession>A0ABN1GIG8</accession>
<keyword evidence="2" id="KW-1185">Reference proteome</keyword>
<proteinExistence type="predicted"/>
<dbReference type="InterPro" id="IPR036388">
    <property type="entry name" value="WH-like_DNA-bd_sf"/>
</dbReference>
<comment type="caution">
    <text evidence="1">The sequence shown here is derived from an EMBL/GenBank/DDBJ whole genome shotgun (WGS) entry which is preliminary data.</text>
</comment>
<dbReference type="Pfam" id="PF05331">
    <property type="entry name" value="DUF742"/>
    <property type="match status" value="1"/>
</dbReference>
<dbReference type="InterPro" id="IPR007995">
    <property type="entry name" value="DUF742"/>
</dbReference>
<dbReference type="InterPro" id="IPR036390">
    <property type="entry name" value="WH_DNA-bd_sf"/>
</dbReference>
<gene>
    <name evidence="1" type="ORF">GCM10010394_47570</name>
</gene>
<dbReference type="PANTHER" id="PTHR36221">
    <property type="entry name" value="DUF742 DOMAIN-CONTAINING PROTEIN"/>
    <property type="match status" value="1"/>
</dbReference>
<dbReference type="EMBL" id="BAAACA010000034">
    <property type="protein sequence ID" value="GAA0612238.1"/>
    <property type="molecule type" value="Genomic_DNA"/>
</dbReference>
<protein>
    <submittedName>
        <fullName evidence="1">DUF742 domain-containing protein</fullName>
    </submittedName>
</protein>
<evidence type="ECO:0000313" key="2">
    <source>
        <dbReference type="Proteomes" id="UP001500668"/>
    </source>
</evidence>
<dbReference type="Proteomes" id="UP001500668">
    <property type="component" value="Unassembled WGS sequence"/>
</dbReference>